<comment type="caution">
    <text evidence="1">The sequence shown here is derived from an EMBL/GenBank/DDBJ whole genome shotgun (WGS) entry which is preliminary data.</text>
</comment>
<protein>
    <submittedName>
        <fullName evidence="1">DUF3219 family protein</fullName>
    </submittedName>
</protein>
<keyword evidence="2" id="KW-1185">Reference proteome</keyword>
<dbReference type="EMBL" id="SWLG01000013">
    <property type="protein sequence ID" value="TLS36129.1"/>
    <property type="molecule type" value="Genomic_DNA"/>
</dbReference>
<dbReference type="AlphaFoldDB" id="A0A5R9F0A9"/>
<evidence type="ECO:0000313" key="1">
    <source>
        <dbReference type="EMBL" id="TLS36129.1"/>
    </source>
</evidence>
<gene>
    <name evidence="1" type="ORF">FCL54_17245</name>
</gene>
<dbReference type="SUPFAM" id="SSF159173">
    <property type="entry name" value="YkvR-like"/>
    <property type="match status" value="1"/>
</dbReference>
<accession>A0A5R9F0A9</accession>
<reference evidence="1 2" key="1">
    <citation type="submission" date="2019-04" db="EMBL/GenBank/DDBJ databases">
        <title>Bacillus caeni sp. nov., a bacterium isolated from mangrove sediment.</title>
        <authorList>
            <person name="Huang H."/>
            <person name="Mo K."/>
            <person name="Hu Y."/>
        </authorList>
    </citation>
    <scope>NUCLEOTIDE SEQUENCE [LARGE SCALE GENOMIC DNA]</scope>
    <source>
        <strain evidence="1 2">HB172195</strain>
    </source>
</reference>
<organism evidence="1 2">
    <name type="scientific">Exobacillus caeni</name>
    <dbReference type="NCBI Taxonomy" id="2574798"/>
    <lineage>
        <taxon>Bacteria</taxon>
        <taxon>Bacillati</taxon>
        <taxon>Bacillota</taxon>
        <taxon>Bacilli</taxon>
        <taxon>Bacillales</taxon>
        <taxon>Guptibacillaceae</taxon>
        <taxon>Exobacillus</taxon>
    </lineage>
</organism>
<dbReference type="Proteomes" id="UP000308230">
    <property type="component" value="Unassembled WGS sequence"/>
</dbReference>
<dbReference type="InterPro" id="IPR021596">
    <property type="entry name" value="DUF3219"/>
</dbReference>
<dbReference type="OrthoDB" id="2920197at2"/>
<dbReference type="Pfam" id="PF11514">
    <property type="entry name" value="DUF3219"/>
    <property type="match status" value="1"/>
</dbReference>
<dbReference type="RefSeq" id="WP_138128062.1">
    <property type="nucleotide sequence ID" value="NZ_SWLG01000013.1"/>
</dbReference>
<dbReference type="InterPro" id="IPR023105">
    <property type="entry name" value="YkvR-like_sf"/>
</dbReference>
<dbReference type="Gene3D" id="2.40.30.80">
    <property type="entry name" value="YkvR-like"/>
    <property type="match status" value="1"/>
</dbReference>
<proteinExistence type="predicted"/>
<evidence type="ECO:0000313" key="2">
    <source>
        <dbReference type="Proteomes" id="UP000308230"/>
    </source>
</evidence>
<name>A0A5R9F0A9_9BACL</name>
<sequence length="94" mass="10957">MISVIELNDYKLNITNFKEGTADNGKKKISFDFKVRSGEYNGVTTLLYEMTFYVRIPEKEEAFNATIFNYSTSFTNLYEENAIGDFHLELIQVY</sequence>